<reference evidence="1 2" key="1">
    <citation type="submission" date="2016-01" db="EMBL/GenBank/DDBJ databases">
        <authorList>
            <person name="Oliw E.H."/>
        </authorList>
    </citation>
    <scope>NUCLEOTIDE SEQUENCE [LARGE SCALE GENOMIC DNA]</scope>
    <source>
        <strain evidence="1">LMG 22029</strain>
    </source>
</reference>
<name>A0A158F7K2_CABSO</name>
<proteinExistence type="predicted"/>
<dbReference type="OrthoDB" id="9009188at2"/>
<sequence>MNQEELIARAWVLTEAIESAAADNDWPRAAELTNTRSPLLMSLQADQSADSMVTIRRIQASIAAIMHAATSAETALMRNHRQAMNQANAASRYQQAARF</sequence>
<evidence type="ECO:0000313" key="1">
    <source>
        <dbReference type="EMBL" id="SAL15852.1"/>
    </source>
</evidence>
<dbReference type="RefSeq" id="WP_060817408.1">
    <property type="nucleotide sequence ID" value="NZ_FCOC02000002.1"/>
</dbReference>
<keyword evidence="1" id="KW-0969">Cilium</keyword>
<dbReference type="AlphaFoldDB" id="A0A158F7K2"/>
<keyword evidence="1" id="KW-0282">Flagellum</keyword>
<protein>
    <submittedName>
        <fullName evidence="1">Flagellar protein FliT</fullName>
    </submittedName>
</protein>
<keyword evidence="1" id="KW-0966">Cell projection</keyword>
<dbReference type="EMBL" id="FCOC02000002">
    <property type="protein sequence ID" value="SAL15852.1"/>
    <property type="molecule type" value="Genomic_DNA"/>
</dbReference>
<organism evidence="1 2">
    <name type="scientific">Caballeronia sordidicola</name>
    <name type="common">Burkholderia sordidicola</name>
    <dbReference type="NCBI Taxonomy" id="196367"/>
    <lineage>
        <taxon>Bacteria</taxon>
        <taxon>Pseudomonadati</taxon>
        <taxon>Pseudomonadota</taxon>
        <taxon>Betaproteobacteria</taxon>
        <taxon>Burkholderiales</taxon>
        <taxon>Burkholderiaceae</taxon>
        <taxon>Caballeronia</taxon>
    </lineage>
</organism>
<accession>A0A158F7K2</accession>
<dbReference type="Proteomes" id="UP000054893">
    <property type="component" value="Unassembled WGS sequence"/>
</dbReference>
<gene>
    <name evidence="1" type="ORF">AWB64_00902</name>
</gene>
<evidence type="ECO:0000313" key="2">
    <source>
        <dbReference type="Proteomes" id="UP000054893"/>
    </source>
</evidence>